<gene>
    <name evidence="6" type="ORF">N8K70_09595</name>
</gene>
<keyword evidence="7" id="KW-1185">Reference proteome</keyword>
<comment type="similarity">
    <text evidence="1 3">Belongs to the type-B carboxylesterase/lipase family.</text>
</comment>
<dbReference type="PANTHER" id="PTHR11559">
    <property type="entry name" value="CARBOXYLESTERASE"/>
    <property type="match status" value="1"/>
</dbReference>
<evidence type="ECO:0000256" key="3">
    <source>
        <dbReference type="RuleBase" id="RU361235"/>
    </source>
</evidence>
<dbReference type="EC" id="3.1.1.-" evidence="3"/>
<evidence type="ECO:0000313" key="7">
    <source>
        <dbReference type="Proteomes" id="UP001305498"/>
    </source>
</evidence>
<dbReference type="Proteomes" id="UP001305498">
    <property type="component" value="Chromosome"/>
</dbReference>
<evidence type="ECO:0000313" key="6">
    <source>
        <dbReference type="EMBL" id="WOF21646.1"/>
    </source>
</evidence>
<keyword evidence="2 3" id="KW-0378">Hydrolase</keyword>
<feature type="region of interest" description="Disordered" evidence="4">
    <location>
        <begin position="1"/>
        <end position="21"/>
    </location>
</feature>
<accession>A0AA97I3N6</accession>
<dbReference type="RefSeq" id="WP_317138124.1">
    <property type="nucleotide sequence ID" value="NZ_CP118157.1"/>
</dbReference>
<feature type="domain" description="Carboxylesterase type B" evidence="5">
    <location>
        <begin position="24"/>
        <end position="480"/>
    </location>
</feature>
<dbReference type="Gene3D" id="3.40.50.1820">
    <property type="entry name" value="alpha/beta hydrolase"/>
    <property type="match status" value="1"/>
</dbReference>
<dbReference type="InterPro" id="IPR019826">
    <property type="entry name" value="Carboxylesterase_B_AS"/>
</dbReference>
<reference evidence="6 7" key="1">
    <citation type="submission" date="2023-02" db="EMBL/GenBank/DDBJ databases">
        <title>Microbacterium betulae sp. nov., isolated from birch wood.</title>
        <authorList>
            <person name="Pasciak M."/>
            <person name="Pawlik K.J."/>
            <person name="Martynowski D."/>
            <person name="Laczmanski L."/>
            <person name="Ciekot J."/>
            <person name="Szponar B."/>
            <person name="Wojcik-Fatla A."/>
            <person name="Mackiewicz B."/>
            <person name="Farian E."/>
            <person name="Cholewa G."/>
            <person name="Cholewa A."/>
            <person name="Dutkiewicz J."/>
        </authorList>
    </citation>
    <scope>NUCLEOTIDE SEQUENCE [LARGE SCALE GENOMIC DNA]</scope>
    <source>
        <strain evidence="6 7">AB</strain>
    </source>
</reference>
<evidence type="ECO:0000256" key="2">
    <source>
        <dbReference type="ARBA" id="ARBA00022801"/>
    </source>
</evidence>
<evidence type="ECO:0000256" key="1">
    <source>
        <dbReference type="ARBA" id="ARBA00005964"/>
    </source>
</evidence>
<name>A0AA97I3N6_9MICO</name>
<dbReference type="KEGG" id="mbet:N8K70_09595"/>
<dbReference type="EMBL" id="CP118157">
    <property type="protein sequence ID" value="WOF21646.1"/>
    <property type="molecule type" value="Genomic_DNA"/>
</dbReference>
<sequence length="508" mass="54694">MSPDDPADVTETARQASARGGPVTVSVDAGVLRGRTVEGGVRRFLGVPYAEPPVGERRFRLPVRRRRFEGTFDAGEYGPTAPHLVGQGPTLLPDRTAPGDDYLNLNVWAPPGGGDHPVIVFIHGGGWWSGSGSVGGYDGSRFARDGVVLVTINYRLGAEGLIWFGSGPANLSLRDQICALEWVQDNIAAFGGDPGNVTVCGESSGAMSIGALITMPASQGLIRRAIMESGSTFHSISADSARKTAVQLARLLHVEPTLEALSAVPQDELVAAQDRLREVVQKSPRRSTWGDVAVNGLPFEPVVDGESLPAPPIESLRAGVAADIDLLVGWNAEEAQIVLAPMGADRVRSWMLPLYALQKGLPPLRAVRTYRRAFPGASAAPALGALLTDWIYRVPAIRTAEAHENTRVYEFAWRSPALDGTLGAAHAAELPFVFDNLDHPDWQPLLAGGGDQRIADEVHRAWADFARTGDPGWPRYSVHDRQVHRFDAPSATLLDPDPARRVIWDGRR</sequence>
<dbReference type="Pfam" id="PF00135">
    <property type="entry name" value="COesterase"/>
    <property type="match status" value="1"/>
</dbReference>
<dbReference type="PROSITE" id="PS00122">
    <property type="entry name" value="CARBOXYLESTERASE_B_1"/>
    <property type="match status" value="1"/>
</dbReference>
<organism evidence="6 7">
    <name type="scientific">Microbacterium betulae</name>
    <dbReference type="NCBI Taxonomy" id="2981139"/>
    <lineage>
        <taxon>Bacteria</taxon>
        <taxon>Bacillati</taxon>
        <taxon>Actinomycetota</taxon>
        <taxon>Actinomycetes</taxon>
        <taxon>Micrococcales</taxon>
        <taxon>Microbacteriaceae</taxon>
        <taxon>Microbacterium</taxon>
    </lineage>
</organism>
<dbReference type="SUPFAM" id="SSF53474">
    <property type="entry name" value="alpha/beta-Hydrolases"/>
    <property type="match status" value="1"/>
</dbReference>
<evidence type="ECO:0000259" key="5">
    <source>
        <dbReference type="Pfam" id="PF00135"/>
    </source>
</evidence>
<dbReference type="InterPro" id="IPR002018">
    <property type="entry name" value="CarbesteraseB"/>
</dbReference>
<dbReference type="InterPro" id="IPR050309">
    <property type="entry name" value="Type-B_Carboxylest/Lipase"/>
</dbReference>
<dbReference type="AlphaFoldDB" id="A0AA97I3N6"/>
<dbReference type="InterPro" id="IPR029058">
    <property type="entry name" value="AB_hydrolase_fold"/>
</dbReference>
<protein>
    <recommendedName>
        <fullName evidence="3">Carboxylic ester hydrolase</fullName>
        <ecNumber evidence="3">3.1.1.-</ecNumber>
    </recommendedName>
</protein>
<evidence type="ECO:0000256" key="4">
    <source>
        <dbReference type="SAM" id="MobiDB-lite"/>
    </source>
</evidence>
<dbReference type="GO" id="GO:0016787">
    <property type="term" value="F:hydrolase activity"/>
    <property type="evidence" value="ECO:0007669"/>
    <property type="project" value="UniProtKB-KW"/>
</dbReference>
<proteinExistence type="inferred from homology"/>